<accession>A0ABW2TKF3</accession>
<feature type="compositionally biased region" description="Low complexity" evidence="1">
    <location>
        <begin position="276"/>
        <end position="291"/>
    </location>
</feature>
<sequence>MTQLTAALARLRALGRLPGIVREVRSAPPGDPEGIADLARVYRASGLAPTVFPEVADALEEYAAVLAAAQAEHAGMRAAFRGVPLFMRLGALARLARGCVQAHTAASGAADLAARRFGDLGGRARIAAGVGAGLPVEQAAALATAAAAGYDSGVLGPRLRLAGPRLTEHAALIERAGSDLERAWLIKALAVGEPGLAEFADAIRGKPAAWLSEHLTLVDRHGPVAQTRLGAAVRQYEPNTCGTTCLIVARAEYDPATRSPSPPATSPRSSPPPARPSTARPTAGTRAPSAPHRAAWPPG</sequence>
<name>A0ABW2TKF3_9PSEU</name>
<dbReference type="Proteomes" id="UP001596512">
    <property type="component" value="Unassembled WGS sequence"/>
</dbReference>
<evidence type="ECO:0008006" key="4">
    <source>
        <dbReference type="Google" id="ProtNLM"/>
    </source>
</evidence>
<evidence type="ECO:0000313" key="3">
    <source>
        <dbReference type="Proteomes" id="UP001596512"/>
    </source>
</evidence>
<evidence type="ECO:0000256" key="1">
    <source>
        <dbReference type="SAM" id="MobiDB-lite"/>
    </source>
</evidence>
<reference evidence="3" key="1">
    <citation type="journal article" date="2019" name="Int. J. Syst. Evol. Microbiol.">
        <title>The Global Catalogue of Microorganisms (GCM) 10K type strain sequencing project: providing services to taxonomists for standard genome sequencing and annotation.</title>
        <authorList>
            <consortium name="The Broad Institute Genomics Platform"/>
            <consortium name="The Broad Institute Genome Sequencing Center for Infectious Disease"/>
            <person name="Wu L."/>
            <person name="Ma J."/>
        </authorList>
    </citation>
    <scope>NUCLEOTIDE SEQUENCE [LARGE SCALE GENOMIC DNA]</scope>
    <source>
        <strain evidence="3">JCM 17695</strain>
    </source>
</reference>
<organism evidence="2 3">
    <name type="scientific">Actinokineospora soli</name>
    <dbReference type="NCBI Taxonomy" id="1048753"/>
    <lineage>
        <taxon>Bacteria</taxon>
        <taxon>Bacillati</taxon>
        <taxon>Actinomycetota</taxon>
        <taxon>Actinomycetes</taxon>
        <taxon>Pseudonocardiales</taxon>
        <taxon>Pseudonocardiaceae</taxon>
        <taxon>Actinokineospora</taxon>
    </lineage>
</organism>
<dbReference type="EMBL" id="JBHTEY010000004">
    <property type="protein sequence ID" value="MFC7613604.1"/>
    <property type="molecule type" value="Genomic_DNA"/>
</dbReference>
<protein>
    <recommendedName>
        <fullName evidence="4">DUF222 domain-containing protein</fullName>
    </recommendedName>
</protein>
<gene>
    <name evidence="2" type="ORF">ACFQV2_08300</name>
</gene>
<feature type="compositionally biased region" description="Pro residues" evidence="1">
    <location>
        <begin position="260"/>
        <end position="275"/>
    </location>
</feature>
<keyword evidence="3" id="KW-1185">Reference proteome</keyword>
<feature type="region of interest" description="Disordered" evidence="1">
    <location>
        <begin position="254"/>
        <end position="299"/>
    </location>
</feature>
<proteinExistence type="predicted"/>
<evidence type="ECO:0000313" key="2">
    <source>
        <dbReference type="EMBL" id="MFC7613604.1"/>
    </source>
</evidence>
<comment type="caution">
    <text evidence="2">The sequence shown here is derived from an EMBL/GenBank/DDBJ whole genome shotgun (WGS) entry which is preliminary data.</text>
</comment>